<dbReference type="STRING" id="1227549.SAMN05444007_101348"/>
<dbReference type="Gene3D" id="4.10.520.10">
    <property type="entry name" value="IHF-like DNA-binding proteins"/>
    <property type="match status" value="1"/>
</dbReference>
<dbReference type="OrthoDB" id="7873378at2"/>
<organism evidence="4 5">
    <name type="scientific">Cribrihabitans marinus</name>
    <dbReference type="NCBI Taxonomy" id="1227549"/>
    <lineage>
        <taxon>Bacteria</taxon>
        <taxon>Pseudomonadati</taxon>
        <taxon>Pseudomonadota</taxon>
        <taxon>Alphaproteobacteria</taxon>
        <taxon>Rhodobacterales</taxon>
        <taxon>Paracoccaceae</taxon>
        <taxon>Cribrihabitans</taxon>
    </lineage>
</organism>
<dbReference type="GO" id="GO:0003677">
    <property type="term" value="F:DNA binding"/>
    <property type="evidence" value="ECO:0007669"/>
    <property type="project" value="UniProtKB-KW"/>
</dbReference>
<dbReference type="AlphaFoldDB" id="A0A1H6R2V5"/>
<feature type="region of interest" description="Disordered" evidence="3">
    <location>
        <begin position="1"/>
        <end position="60"/>
    </location>
</feature>
<protein>
    <submittedName>
        <fullName evidence="4">DNA-binding protein HU-alpha</fullName>
    </submittedName>
</protein>
<dbReference type="SUPFAM" id="SSF47729">
    <property type="entry name" value="IHF-like DNA-binding proteins"/>
    <property type="match status" value="1"/>
</dbReference>
<evidence type="ECO:0000256" key="1">
    <source>
        <dbReference type="ARBA" id="ARBA00010529"/>
    </source>
</evidence>
<name>A0A1H6R2V5_9RHOB</name>
<evidence type="ECO:0000256" key="2">
    <source>
        <dbReference type="ARBA" id="ARBA00023125"/>
    </source>
</evidence>
<dbReference type="GO" id="GO:0030527">
    <property type="term" value="F:structural constituent of chromatin"/>
    <property type="evidence" value="ECO:0007669"/>
    <property type="project" value="InterPro"/>
</dbReference>
<dbReference type="InterPro" id="IPR000119">
    <property type="entry name" value="Hist_DNA-bd"/>
</dbReference>
<keyword evidence="5" id="KW-1185">Reference proteome</keyword>
<feature type="compositionally biased region" description="Low complexity" evidence="3">
    <location>
        <begin position="9"/>
        <end position="33"/>
    </location>
</feature>
<dbReference type="EMBL" id="FNYD01000001">
    <property type="protein sequence ID" value="SEI48746.1"/>
    <property type="molecule type" value="Genomic_DNA"/>
</dbReference>
<evidence type="ECO:0000313" key="4">
    <source>
        <dbReference type="EMBL" id="SEI48746.1"/>
    </source>
</evidence>
<proteinExistence type="inferred from homology"/>
<dbReference type="RefSeq" id="WP_092362205.1">
    <property type="nucleotide sequence ID" value="NZ_BMGV01000001.1"/>
</dbReference>
<dbReference type="Pfam" id="PF00216">
    <property type="entry name" value="Bac_DNA_binding"/>
    <property type="match status" value="1"/>
</dbReference>
<keyword evidence="2 4" id="KW-0238">DNA-binding</keyword>
<comment type="similarity">
    <text evidence="1">Belongs to the bacterial histone-like protein family.</text>
</comment>
<reference evidence="4 5" key="1">
    <citation type="submission" date="2016-10" db="EMBL/GenBank/DDBJ databases">
        <authorList>
            <person name="de Groot N.N."/>
        </authorList>
    </citation>
    <scope>NUCLEOTIDE SEQUENCE [LARGE SCALE GENOMIC DNA]</scope>
    <source>
        <strain evidence="4 5">DSM 29340</strain>
    </source>
</reference>
<evidence type="ECO:0000256" key="3">
    <source>
        <dbReference type="SAM" id="MobiDB-lite"/>
    </source>
</evidence>
<gene>
    <name evidence="4" type="ORF">SAMN05444007_101348</name>
</gene>
<dbReference type="Proteomes" id="UP000199379">
    <property type="component" value="Unassembled WGS sequence"/>
</dbReference>
<evidence type="ECO:0000313" key="5">
    <source>
        <dbReference type="Proteomes" id="UP000199379"/>
    </source>
</evidence>
<accession>A0A1H6R2V5</accession>
<sequence length="156" mass="16045">MAKKSSGSKAPTRKPAATKPAAAKPAAPDAAAPVRPRSKPSLSIAGGAEHTGPAPTVVKPAAPVVGQPELKKADLIEAVVARSGIKKKDAKPVVEAMLAVLGETVAEGRELNLQPFGKLRINRTEQKGNGQVVFCRLRQARGAGKPAKDPLAEPAD</sequence>
<dbReference type="InterPro" id="IPR010992">
    <property type="entry name" value="IHF-like_DNA-bd_dom_sf"/>
</dbReference>